<dbReference type="PANTHER" id="PTHR43152:SF3">
    <property type="entry name" value="UVRABC SYSTEM PROTEIN A"/>
    <property type="match status" value="1"/>
</dbReference>
<dbReference type="Proteomes" id="UP001163821">
    <property type="component" value="Unassembled WGS sequence"/>
</dbReference>
<keyword evidence="3" id="KW-0479">Metal-binding</keyword>
<dbReference type="SUPFAM" id="SSF52540">
    <property type="entry name" value="P-loop containing nucleoside triphosphate hydrolases"/>
    <property type="match status" value="2"/>
</dbReference>
<evidence type="ECO:0000313" key="19">
    <source>
        <dbReference type="Proteomes" id="UP001163821"/>
    </source>
</evidence>
<evidence type="ECO:0000256" key="12">
    <source>
        <dbReference type="ARBA" id="ARBA00023125"/>
    </source>
</evidence>
<dbReference type="Gene3D" id="3.40.50.300">
    <property type="entry name" value="P-loop containing nucleotide triphosphate hydrolases"/>
    <property type="match status" value="3"/>
</dbReference>
<evidence type="ECO:0000256" key="5">
    <source>
        <dbReference type="ARBA" id="ARBA00022741"/>
    </source>
</evidence>
<protein>
    <recommendedName>
        <fullName evidence="15">UvrABC system protein A</fullName>
    </recommendedName>
    <alternativeName>
        <fullName evidence="16">Excinuclease ABC subunit A</fullName>
    </alternativeName>
</protein>
<dbReference type="Pfam" id="PF17755">
    <property type="entry name" value="UvrA_DNA-bind"/>
    <property type="match status" value="1"/>
</dbReference>
<evidence type="ECO:0000256" key="3">
    <source>
        <dbReference type="ARBA" id="ARBA00022723"/>
    </source>
</evidence>
<accession>A0AA41Y1X4</accession>
<keyword evidence="7" id="KW-0228">DNA excision</keyword>
<comment type="subcellular location">
    <subcellularLocation>
        <location evidence="1">Cytoplasm</location>
    </subcellularLocation>
</comment>
<keyword evidence="2" id="KW-0963">Cytoplasm</keyword>
<dbReference type="GO" id="GO:0003677">
    <property type="term" value="F:DNA binding"/>
    <property type="evidence" value="ECO:0007669"/>
    <property type="project" value="UniProtKB-KW"/>
</dbReference>
<dbReference type="Pfam" id="PF17760">
    <property type="entry name" value="UvrA_inter"/>
    <property type="match status" value="1"/>
</dbReference>
<sequence length="933" mass="103780">MTKDSSAANNIHIKGACVHNLKNIELKIPRNKLIVVTGLSGSGKSSLAFDTLYAEGQRRYVESLSSYARQFLGRINKPEVDFIKGIPPAIAIEQKVNTRNPRSTVGTSTEIYDYLKLLYARIGKTISPISGKEVKRHQVGDVVDFICSFPEETRLLISSPLRAKNGRSILEEAELLLQQGFSRIETPKGIQRIDELLSENPDDFCSGNCNLVVDRLQASRDEDNVSRMADSVQTAFFEGHGECLIKVYQGEKVLEEKFSNLFEADGMAFEEPSEHMFSFNNPVGACPTCEGYGKVIGIDEDLVIPNKTLSVYQDAVACWKGESMKLWKDQLIQNASRFGFPIHKPYYELSPEQQRLLWKGNAYFKGIDAFFKMLEEKSYKIQYRVMLARYRGKTTCPDCRGTRLKKEAGYVQVANTPLQDLVLMPVNELREFFSHIKLGEHELKIARRILIEITSRLNFLCDVGLGYLTLNRLSSTLSGGESQRINLATSLGSSLVGSLYILDEPSIGLHPKDTERLIEVLRKLQKIGNTVLVVEHDEEIIRAADEIIDIGPKAGIHGGELVFQGDHKQLLTAKNSLTADYLNGTRKIETPSVRRKWTDFIEVIGARENNLRNITVKFPLNTITAVTGVSGSGKSTLVSKILYPGVAKLFGGFSEKTGQHDAIKGDINRLTAVEFVDQNPIGKSSRSNPVTYLKAYDEIRKLYADLPASKYQGFKPSHFSFNVDGGRCEECQGEGEINVEMQFMADVHLVCESCQGKRFKEEILEVEYRGKNIYDVLEMTVNEAIEFFGHGKSSTEKKVAKKLQPLQDVGLGYVKLGQSSSTLSGGESQRVKLAAFLAKEKDSPTLFIFDEPTTGLHFHDINKLLVSFNALISRGHSIIIIEHNLDVIKSADWVIDLGPEGGKNGGQVIFEGKPEDLAKSAVSFTGNALASKL</sequence>
<evidence type="ECO:0000256" key="13">
    <source>
        <dbReference type="ARBA" id="ARBA00023204"/>
    </source>
</evidence>
<keyword evidence="6" id="KW-0227">DNA damage</keyword>
<dbReference type="GO" id="GO:0004518">
    <property type="term" value="F:nuclease activity"/>
    <property type="evidence" value="ECO:0007669"/>
    <property type="project" value="UniProtKB-KW"/>
</dbReference>
<keyword evidence="12" id="KW-0238">DNA-binding</keyword>
<evidence type="ECO:0000256" key="8">
    <source>
        <dbReference type="ARBA" id="ARBA00022771"/>
    </source>
</evidence>
<dbReference type="GO" id="GO:0016887">
    <property type="term" value="F:ATP hydrolysis activity"/>
    <property type="evidence" value="ECO:0007669"/>
    <property type="project" value="InterPro"/>
</dbReference>
<keyword evidence="9" id="KW-0862">Zinc</keyword>
<evidence type="ECO:0000256" key="9">
    <source>
        <dbReference type="ARBA" id="ARBA00022833"/>
    </source>
</evidence>
<dbReference type="InterPro" id="IPR004602">
    <property type="entry name" value="UvrA"/>
</dbReference>
<dbReference type="Gene3D" id="1.20.1580.10">
    <property type="entry name" value="ABC transporter ATPase like domain"/>
    <property type="match status" value="3"/>
</dbReference>
<keyword evidence="8" id="KW-0863">Zinc-finger</keyword>
<comment type="similarity">
    <text evidence="14">Belongs to the ABC transporter superfamily. UvrA family.</text>
</comment>
<evidence type="ECO:0000256" key="4">
    <source>
        <dbReference type="ARBA" id="ARBA00022737"/>
    </source>
</evidence>
<keyword evidence="19" id="KW-1185">Reference proteome</keyword>
<dbReference type="Pfam" id="PF00005">
    <property type="entry name" value="ABC_tran"/>
    <property type="match status" value="1"/>
</dbReference>
<dbReference type="GO" id="GO:0009380">
    <property type="term" value="C:excinuclease repair complex"/>
    <property type="evidence" value="ECO:0007669"/>
    <property type="project" value="InterPro"/>
</dbReference>
<keyword evidence="10" id="KW-0067">ATP-binding</keyword>
<feature type="domain" description="ABC transporter" evidence="17">
    <location>
        <begin position="588"/>
        <end position="930"/>
    </location>
</feature>
<keyword evidence="11" id="KW-0267">Excision nuclease</keyword>
<evidence type="ECO:0000259" key="17">
    <source>
        <dbReference type="PROSITE" id="PS50893"/>
    </source>
</evidence>
<dbReference type="Gene3D" id="3.30.190.20">
    <property type="match status" value="1"/>
</dbReference>
<dbReference type="InterPro" id="IPR003439">
    <property type="entry name" value="ABC_transporter-like_ATP-bd"/>
</dbReference>
<keyword evidence="13" id="KW-0234">DNA repair</keyword>
<organism evidence="18 19">
    <name type="scientific">Gaoshiqia sediminis</name>
    <dbReference type="NCBI Taxonomy" id="2986998"/>
    <lineage>
        <taxon>Bacteria</taxon>
        <taxon>Pseudomonadati</taxon>
        <taxon>Bacteroidota</taxon>
        <taxon>Bacteroidia</taxon>
        <taxon>Marinilabiliales</taxon>
        <taxon>Prolixibacteraceae</taxon>
        <taxon>Gaoshiqia</taxon>
    </lineage>
</organism>
<keyword evidence="5" id="KW-0547">Nucleotide-binding</keyword>
<dbReference type="GO" id="GO:0008270">
    <property type="term" value="F:zinc ion binding"/>
    <property type="evidence" value="ECO:0007669"/>
    <property type="project" value="UniProtKB-KW"/>
</dbReference>
<dbReference type="Pfam" id="PF13304">
    <property type="entry name" value="AAA_21"/>
    <property type="match status" value="1"/>
</dbReference>
<evidence type="ECO:0000256" key="2">
    <source>
        <dbReference type="ARBA" id="ARBA00022490"/>
    </source>
</evidence>
<comment type="caution">
    <text evidence="18">The sequence shown here is derived from an EMBL/GenBank/DDBJ whole genome shotgun (WGS) entry which is preliminary data.</text>
</comment>
<dbReference type="PROSITE" id="PS50893">
    <property type="entry name" value="ABC_TRANSPORTER_2"/>
    <property type="match status" value="2"/>
</dbReference>
<keyword evidence="4" id="KW-0677">Repeat</keyword>
<feature type="domain" description="ABC transporter" evidence="17">
    <location>
        <begin position="357"/>
        <end position="583"/>
    </location>
</feature>
<evidence type="ECO:0000256" key="10">
    <source>
        <dbReference type="ARBA" id="ARBA00022840"/>
    </source>
</evidence>
<dbReference type="GO" id="GO:0006289">
    <property type="term" value="P:nucleotide-excision repair"/>
    <property type="evidence" value="ECO:0007669"/>
    <property type="project" value="InterPro"/>
</dbReference>
<dbReference type="NCBIfam" id="TIGR00630">
    <property type="entry name" value="uvra"/>
    <property type="match status" value="1"/>
</dbReference>
<evidence type="ECO:0000256" key="11">
    <source>
        <dbReference type="ARBA" id="ARBA00022881"/>
    </source>
</evidence>
<dbReference type="PANTHER" id="PTHR43152">
    <property type="entry name" value="UVRABC SYSTEM PROTEIN A"/>
    <property type="match status" value="1"/>
</dbReference>
<dbReference type="PROSITE" id="PS00211">
    <property type="entry name" value="ABC_TRANSPORTER_1"/>
    <property type="match status" value="2"/>
</dbReference>
<evidence type="ECO:0000313" key="18">
    <source>
        <dbReference type="EMBL" id="MCW0481964.1"/>
    </source>
</evidence>
<gene>
    <name evidence="18" type="primary">uvrA</name>
    <name evidence="18" type="ORF">N2K84_04420</name>
</gene>
<dbReference type="Gene3D" id="1.10.8.280">
    <property type="entry name" value="ABC transporter ATPase domain-like"/>
    <property type="match status" value="1"/>
</dbReference>
<reference evidence="18" key="1">
    <citation type="submission" date="2022-10" db="EMBL/GenBank/DDBJ databases">
        <title>Gaoshiqiia sediminis gen. nov., sp. nov., isolated from coastal sediment.</title>
        <authorList>
            <person name="Yu W.X."/>
            <person name="Mu D.S."/>
            <person name="Du J.Z."/>
            <person name="Liang Y.Q."/>
        </authorList>
    </citation>
    <scope>NUCLEOTIDE SEQUENCE</scope>
    <source>
        <strain evidence="18">A06</strain>
    </source>
</reference>
<dbReference type="AlphaFoldDB" id="A0AA41Y1X4"/>
<evidence type="ECO:0000256" key="7">
    <source>
        <dbReference type="ARBA" id="ARBA00022769"/>
    </source>
</evidence>
<dbReference type="InterPro" id="IPR041102">
    <property type="entry name" value="UvrA_inter"/>
</dbReference>
<dbReference type="InterPro" id="IPR017871">
    <property type="entry name" value="ABC_transporter-like_CS"/>
</dbReference>
<evidence type="ECO:0000256" key="16">
    <source>
        <dbReference type="ARBA" id="ARBA00042156"/>
    </source>
</evidence>
<evidence type="ECO:0000256" key="15">
    <source>
        <dbReference type="ARBA" id="ARBA00039316"/>
    </source>
</evidence>
<evidence type="ECO:0000256" key="6">
    <source>
        <dbReference type="ARBA" id="ARBA00022763"/>
    </source>
</evidence>
<evidence type="ECO:0000256" key="14">
    <source>
        <dbReference type="ARBA" id="ARBA00038000"/>
    </source>
</evidence>
<dbReference type="EMBL" id="JAPAAF010000004">
    <property type="protein sequence ID" value="MCW0481964.1"/>
    <property type="molecule type" value="Genomic_DNA"/>
</dbReference>
<dbReference type="GO" id="GO:0005524">
    <property type="term" value="F:ATP binding"/>
    <property type="evidence" value="ECO:0007669"/>
    <property type="project" value="UniProtKB-KW"/>
</dbReference>
<dbReference type="InterPro" id="IPR003959">
    <property type="entry name" value="ATPase_AAA_core"/>
</dbReference>
<dbReference type="InterPro" id="IPR027417">
    <property type="entry name" value="P-loop_NTPase"/>
</dbReference>
<name>A0AA41Y1X4_9BACT</name>
<evidence type="ECO:0000256" key="1">
    <source>
        <dbReference type="ARBA" id="ARBA00004496"/>
    </source>
</evidence>
<proteinExistence type="inferred from homology"/>
<dbReference type="GO" id="GO:0005737">
    <property type="term" value="C:cytoplasm"/>
    <property type="evidence" value="ECO:0007669"/>
    <property type="project" value="UniProtKB-SubCell"/>
</dbReference>
<dbReference type="InterPro" id="IPR041552">
    <property type="entry name" value="UvrA_DNA-bd"/>
</dbReference>
<dbReference type="RefSeq" id="WP_282590573.1">
    <property type="nucleotide sequence ID" value="NZ_JAPAAF010000004.1"/>
</dbReference>